<feature type="compositionally biased region" description="Polar residues" evidence="2">
    <location>
        <begin position="801"/>
        <end position="818"/>
    </location>
</feature>
<dbReference type="OrthoDB" id="168013at2759"/>
<dbReference type="Proteomes" id="UP000198211">
    <property type="component" value="Unassembled WGS sequence"/>
</dbReference>
<feature type="region of interest" description="Disordered" evidence="2">
    <location>
        <begin position="195"/>
        <end position="326"/>
    </location>
</feature>
<keyword evidence="4" id="KW-1185">Reference proteome</keyword>
<reference evidence="4" key="1">
    <citation type="submission" date="2017-03" db="EMBL/GenBank/DDBJ databases">
        <title>Phytopthora megakarya and P. palmivora, two closely related causual agents of cacao black pod achieved similar genome size and gene model numbers by different mechanisms.</title>
        <authorList>
            <person name="Ali S."/>
            <person name="Shao J."/>
            <person name="Larry D.J."/>
            <person name="Kronmiller B."/>
            <person name="Shen D."/>
            <person name="Strem M.D."/>
            <person name="Melnick R.L."/>
            <person name="Guiltinan M.J."/>
            <person name="Tyler B.M."/>
            <person name="Meinhardt L.W."/>
            <person name="Bailey B.A."/>
        </authorList>
    </citation>
    <scope>NUCLEOTIDE SEQUENCE [LARGE SCALE GENOMIC DNA]</scope>
    <source>
        <strain evidence="4">zdho120</strain>
    </source>
</reference>
<dbReference type="EMBL" id="NBNE01000041">
    <property type="protein sequence ID" value="OWZ23843.1"/>
    <property type="molecule type" value="Genomic_DNA"/>
</dbReference>
<feature type="compositionally biased region" description="Acidic residues" evidence="2">
    <location>
        <begin position="304"/>
        <end position="318"/>
    </location>
</feature>
<feature type="coiled-coil region" evidence="1">
    <location>
        <begin position="347"/>
        <end position="391"/>
    </location>
</feature>
<keyword evidence="1" id="KW-0175">Coiled coil</keyword>
<gene>
    <name evidence="3" type="ORF">PHMEG_0001206</name>
</gene>
<evidence type="ECO:0000256" key="1">
    <source>
        <dbReference type="SAM" id="Coils"/>
    </source>
</evidence>
<proteinExistence type="predicted"/>
<evidence type="ECO:0000313" key="3">
    <source>
        <dbReference type="EMBL" id="OWZ23843.1"/>
    </source>
</evidence>
<feature type="region of interest" description="Disordered" evidence="2">
    <location>
        <begin position="798"/>
        <end position="835"/>
    </location>
</feature>
<evidence type="ECO:0000256" key="2">
    <source>
        <dbReference type="SAM" id="MobiDB-lite"/>
    </source>
</evidence>
<name>A0A225X294_9STRA</name>
<accession>A0A225X294</accession>
<feature type="compositionally biased region" description="Polar residues" evidence="2">
    <location>
        <begin position="207"/>
        <end position="266"/>
    </location>
</feature>
<dbReference type="AlphaFoldDB" id="A0A225X294"/>
<comment type="caution">
    <text evidence="3">The sequence shown here is derived from an EMBL/GenBank/DDBJ whole genome shotgun (WGS) entry which is preliminary data.</text>
</comment>
<organism evidence="3 4">
    <name type="scientific">Phytophthora megakarya</name>
    <dbReference type="NCBI Taxonomy" id="4795"/>
    <lineage>
        <taxon>Eukaryota</taxon>
        <taxon>Sar</taxon>
        <taxon>Stramenopiles</taxon>
        <taxon>Oomycota</taxon>
        <taxon>Peronosporomycetes</taxon>
        <taxon>Peronosporales</taxon>
        <taxon>Peronosporaceae</taxon>
        <taxon>Phytophthora</taxon>
    </lineage>
</organism>
<feature type="compositionally biased region" description="Polar residues" evidence="2">
    <location>
        <begin position="282"/>
        <end position="297"/>
    </location>
</feature>
<evidence type="ECO:0000313" key="4">
    <source>
        <dbReference type="Proteomes" id="UP000198211"/>
    </source>
</evidence>
<sequence length="972" mass="108955">MPLFDAIESDVAAFFVSQGTVFDALVKAIMDRMASVESNVTQLRSDVTNNFNLVNHRIDANNVAVAEVSAATAATAAAAATASASAAMASFPMADFASVAPQVVTVVDPGGGRNEELEYYMMTLSRQLNMVLEVLFQPHGNNNVVEDVHTKQAEMNSISDVLMENEGILMQLAQQQHDEKILLEQKLPQTPIQEAKTIPGTVPPEMTMQTSQPLASVQEPKVSSTSSVIADAPPQSSNAVEQPSIVNVPSTSTDAGSNQTATTNSPHLDASSLTKKEEVVRTINSSSLDNQTSTQVPTEHDNDDKDDDSDDDDEDEDRDQMPIDSSSFLLQASQDDGSHHRRKSFFFNCLDQQRQEEARLLEQQRQEEARLREQQRRDEELMRRMHELLLQARSHIQQEHLEEWQQQNAVAQTQQTLISHLQEQLQEQIQAQQQREQEWHREQEERRAADVSAIHHEVDRQLETFKSIMAAAQATHLHECAKATNHIDDLEKHFITPGALKAAGALWLKTAADNCIYGAIPETLSSLLQDLLSFKTQLDDYSVMSPATSSLHETVDRAIQSLQQPPSSSDDMTKGSEQENYMYTLRQLLAKVDNSYRTAAADHEEFPLPGIGFLSEVIHRMELGTANLLDAIDFQRENFHQTLTQHQAGLEKLQTELWRQQEVEKVLRTQLGACPSKEDTMRLVEALRDQITATTANSASRMLDTVDDLRYRMTNLPNAEMLDQLASDLHAKTDRITHEVDVTTGKLSHDLRQKADRVEIDRLQSLFEASNGANAPPAYLTKSPLKCLSCDQHLPFAQAPPASNQYPEQANPGSPTTQRPGSPPRYPSGSPSPIVYHNQQHFQQESYQQYPESTGNDSDLGINMGILEELFAASTAALERRRKKRQRLQIQLSNSQSDVNSEWFTRKPTFLNLDDGRNRIPLRKTPLSDQVIYGPAITPNAFRKKLFGRFDEYVDPTMNIIKEFVNLRSYVM</sequence>
<protein>
    <submittedName>
        <fullName evidence="3">Uncharacterized protein</fullName>
    </submittedName>
</protein>